<proteinExistence type="inferred from homology"/>
<dbReference type="EMBL" id="AE016827">
    <property type="protein sequence ID" value="AAU38741.1"/>
    <property type="molecule type" value="Genomic_DNA"/>
</dbReference>
<dbReference type="PANTHER" id="PTHR30537:SF5">
    <property type="entry name" value="HTH-TYPE TRANSCRIPTIONAL ACTIVATOR TTDR-RELATED"/>
    <property type="match status" value="1"/>
</dbReference>
<evidence type="ECO:0000256" key="2">
    <source>
        <dbReference type="ARBA" id="ARBA00023015"/>
    </source>
</evidence>
<dbReference type="PANTHER" id="PTHR30537">
    <property type="entry name" value="HTH-TYPE TRANSCRIPTIONAL REGULATOR"/>
    <property type="match status" value="1"/>
</dbReference>
<evidence type="ECO:0000256" key="1">
    <source>
        <dbReference type="ARBA" id="ARBA00009437"/>
    </source>
</evidence>
<dbReference type="Proteomes" id="UP000000607">
    <property type="component" value="Chromosome"/>
</dbReference>
<dbReference type="AlphaFoldDB" id="Q65QL9"/>
<evidence type="ECO:0000256" key="3">
    <source>
        <dbReference type="ARBA" id="ARBA00023125"/>
    </source>
</evidence>
<dbReference type="InterPro" id="IPR000847">
    <property type="entry name" value="LysR_HTH_N"/>
</dbReference>
<dbReference type="Gene3D" id="1.10.10.10">
    <property type="entry name" value="Winged helix-like DNA-binding domain superfamily/Winged helix DNA-binding domain"/>
    <property type="match status" value="1"/>
</dbReference>
<keyword evidence="7" id="KW-1185">Reference proteome</keyword>
<keyword evidence="2" id="KW-0805">Transcription regulation</keyword>
<sequence>MQKWKDNMKEISLDDMRLFVSVVQSGSLSHAGELTGIPVSRLSRRLTQLEQALGTQLLNRGKKGVSLNELGERFFEHSQQMLQQAELAIESVQKSLENPSGLLRISVAADIFYLFIQPYLATYLNENPQVNLEINLSNQKINMIQDGVDLAIRTGVIDNENVVARLWKKMEFGVFASQAYLAKYSEPQSPNDLYQHHIISQMYTLPWRFQQGNQEVAVFPHSRLTCNDFAIVEQQLKQHSGIGILPITKNHNRSDLIRILADWQLQSVPVSLIYYRNRGAIATVRSFVEFLQRLV</sequence>
<evidence type="ECO:0000313" key="6">
    <source>
        <dbReference type="EMBL" id="AAU38741.1"/>
    </source>
</evidence>
<dbReference type="STRING" id="221988.MS2134"/>
<dbReference type="SUPFAM" id="SSF46785">
    <property type="entry name" value="Winged helix' DNA-binding domain"/>
    <property type="match status" value="1"/>
</dbReference>
<dbReference type="PROSITE" id="PS50931">
    <property type="entry name" value="HTH_LYSR"/>
    <property type="match status" value="1"/>
</dbReference>
<dbReference type="FunFam" id="1.10.10.10:FF:000001">
    <property type="entry name" value="LysR family transcriptional regulator"/>
    <property type="match status" value="1"/>
</dbReference>
<dbReference type="SUPFAM" id="SSF53850">
    <property type="entry name" value="Periplasmic binding protein-like II"/>
    <property type="match status" value="1"/>
</dbReference>
<dbReference type="HOGENOM" id="CLU_039613_16_2_6"/>
<feature type="domain" description="HTH lysR-type" evidence="5">
    <location>
        <begin position="11"/>
        <end position="68"/>
    </location>
</feature>
<dbReference type="GO" id="GO:0006351">
    <property type="term" value="P:DNA-templated transcription"/>
    <property type="evidence" value="ECO:0007669"/>
    <property type="project" value="TreeGrafter"/>
</dbReference>
<evidence type="ECO:0000259" key="5">
    <source>
        <dbReference type="PROSITE" id="PS50931"/>
    </source>
</evidence>
<dbReference type="InterPro" id="IPR058163">
    <property type="entry name" value="LysR-type_TF_proteobact-type"/>
</dbReference>
<dbReference type="KEGG" id="msu:MS2134"/>
<comment type="similarity">
    <text evidence="1">Belongs to the LysR transcriptional regulatory family.</text>
</comment>
<dbReference type="InterPro" id="IPR036388">
    <property type="entry name" value="WH-like_DNA-bd_sf"/>
</dbReference>
<organism evidence="6 7">
    <name type="scientific">Mannheimia succiniciproducens (strain KCTC 0769BP / MBEL55E)</name>
    <dbReference type="NCBI Taxonomy" id="221988"/>
    <lineage>
        <taxon>Bacteria</taxon>
        <taxon>Pseudomonadati</taxon>
        <taxon>Pseudomonadota</taxon>
        <taxon>Gammaproteobacteria</taxon>
        <taxon>Pasteurellales</taxon>
        <taxon>Pasteurellaceae</taxon>
        <taxon>Basfia</taxon>
    </lineage>
</organism>
<dbReference type="InterPro" id="IPR005119">
    <property type="entry name" value="LysR_subst-bd"/>
</dbReference>
<dbReference type="Pfam" id="PF00126">
    <property type="entry name" value="HTH_1"/>
    <property type="match status" value="1"/>
</dbReference>
<accession>Q65QL9</accession>
<dbReference type="Gene3D" id="3.40.190.290">
    <property type="match status" value="1"/>
</dbReference>
<evidence type="ECO:0000313" key="7">
    <source>
        <dbReference type="Proteomes" id="UP000000607"/>
    </source>
</evidence>
<keyword evidence="4" id="KW-0804">Transcription</keyword>
<dbReference type="GO" id="GO:0043565">
    <property type="term" value="F:sequence-specific DNA binding"/>
    <property type="evidence" value="ECO:0007669"/>
    <property type="project" value="TreeGrafter"/>
</dbReference>
<protein>
    <submittedName>
        <fullName evidence="6">LysR protein</fullName>
    </submittedName>
</protein>
<keyword evidence="3" id="KW-0238">DNA-binding</keyword>
<dbReference type="InterPro" id="IPR036390">
    <property type="entry name" value="WH_DNA-bd_sf"/>
</dbReference>
<dbReference type="eggNOG" id="COG0583">
    <property type="taxonomic scope" value="Bacteria"/>
</dbReference>
<dbReference type="CDD" id="cd08422">
    <property type="entry name" value="PBP2_CrgA_like"/>
    <property type="match status" value="1"/>
</dbReference>
<dbReference type="GO" id="GO:0003700">
    <property type="term" value="F:DNA-binding transcription factor activity"/>
    <property type="evidence" value="ECO:0007669"/>
    <property type="project" value="InterPro"/>
</dbReference>
<reference evidence="6 7" key="1">
    <citation type="journal article" date="2004" name="Nat. Biotechnol.">
        <title>The genome sequence of the capnophilic rumen bacterium Mannheimia succiniciproducens.</title>
        <authorList>
            <person name="Hong S.H."/>
            <person name="Kim J.S."/>
            <person name="Lee S.Y."/>
            <person name="In Y.H."/>
            <person name="Choi S.S."/>
            <person name="Rih J.-K."/>
            <person name="Kim C.H."/>
            <person name="Jeong H."/>
            <person name="Hur C.G."/>
            <person name="Kim J.J."/>
        </authorList>
    </citation>
    <scope>NUCLEOTIDE SEQUENCE [LARGE SCALE GENOMIC DNA]</scope>
    <source>
        <strain evidence="7">KCTC 0769BP / MBEL55E</strain>
    </source>
</reference>
<dbReference type="Pfam" id="PF03466">
    <property type="entry name" value="LysR_substrate"/>
    <property type="match status" value="1"/>
</dbReference>
<evidence type="ECO:0000256" key="4">
    <source>
        <dbReference type="ARBA" id="ARBA00023163"/>
    </source>
</evidence>
<gene>
    <name evidence="6" type="primary">lysR</name>
    <name evidence="6" type="ordered locus">MS2134</name>
</gene>
<name>Q65QL9_MANSM</name>